<dbReference type="SUPFAM" id="SSF63380">
    <property type="entry name" value="Riboflavin synthase domain-like"/>
    <property type="match status" value="1"/>
</dbReference>
<dbReference type="Gene3D" id="2.40.30.10">
    <property type="entry name" value="Translation factors"/>
    <property type="match status" value="1"/>
</dbReference>
<protein>
    <submittedName>
        <fullName evidence="2">Siderophore-interacting protein</fullName>
    </submittedName>
</protein>
<feature type="domain" description="FAD-binding FR-type" evidence="1">
    <location>
        <begin position="12"/>
        <end position="149"/>
    </location>
</feature>
<dbReference type="InterPro" id="IPR039374">
    <property type="entry name" value="SIP_fam"/>
</dbReference>
<dbReference type="InterPro" id="IPR017938">
    <property type="entry name" value="Riboflavin_synthase-like_b-brl"/>
</dbReference>
<dbReference type="InterPro" id="IPR013113">
    <property type="entry name" value="SIP_FAD-bd"/>
</dbReference>
<sequence length="272" mass="29707">MASFKVRKAVDPHVLMLEVAGGERVSPNVVRVTLGGEGLGRFTPLGFDQWFRLFLPRPGQDTLKLPTATSGLWYAQYLATAKQKRPYVRNYTVRAYRAEQRELDVDFVIHREADGSCGPAASFALNAKPGDQVGLLDQGIGYNPRHEHDWTLLIADETGLPAVAGICESLPGDAKGLAIVELPSAEDRQEFRVPAGVELHWVPRDGAGGVPGGLAMSRLRETQLLGGTVYAYLVGESALVTGGRRHLVEELRVPKNQVDFIGYWRHGRPAGT</sequence>
<dbReference type="InterPro" id="IPR017927">
    <property type="entry name" value="FAD-bd_FR_type"/>
</dbReference>
<accession>A0A931G0V4</accession>
<evidence type="ECO:0000313" key="2">
    <source>
        <dbReference type="EMBL" id="MBG0567193.1"/>
    </source>
</evidence>
<keyword evidence="3" id="KW-1185">Reference proteome</keyword>
<comment type="caution">
    <text evidence="2">The sequence shown here is derived from an EMBL/GenBank/DDBJ whole genome shotgun (WGS) entry which is preliminary data.</text>
</comment>
<dbReference type="InterPro" id="IPR039261">
    <property type="entry name" value="FNR_nucleotide-bd"/>
</dbReference>
<dbReference type="Pfam" id="PF08021">
    <property type="entry name" value="FAD_binding_9"/>
    <property type="match status" value="1"/>
</dbReference>
<dbReference type="CDD" id="cd06193">
    <property type="entry name" value="siderophore_interacting"/>
    <property type="match status" value="1"/>
</dbReference>
<dbReference type="PROSITE" id="PS51384">
    <property type="entry name" value="FAD_FR"/>
    <property type="match status" value="1"/>
</dbReference>
<dbReference type="PANTHER" id="PTHR30157">
    <property type="entry name" value="FERRIC REDUCTASE, NADPH-DEPENDENT"/>
    <property type="match status" value="1"/>
</dbReference>
<organism evidence="2 3">
    <name type="scientific">Actinoplanes aureus</name>
    <dbReference type="NCBI Taxonomy" id="2792083"/>
    <lineage>
        <taxon>Bacteria</taxon>
        <taxon>Bacillati</taxon>
        <taxon>Actinomycetota</taxon>
        <taxon>Actinomycetes</taxon>
        <taxon>Micromonosporales</taxon>
        <taxon>Micromonosporaceae</taxon>
        <taxon>Actinoplanes</taxon>
    </lineage>
</organism>
<dbReference type="Gene3D" id="3.40.50.80">
    <property type="entry name" value="Nucleotide-binding domain of ferredoxin-NADP reductase (FNR) module"/>
    <property type="match status" value="1"/>
</dbReference>
<reference evidence="2" key="1">
    <citation type="submission" date="2020-11" db="EMBL/GenBank/DDBJ databases">
        <title>Isolation and identification of active actinomycetes.</title>
        <authorList>
            <person name="Sun X."/>
        </authorList>
    </citation>
    <scope>NUCLEOTIDE SEQUENCE</scope>
    <source>
        <strain evidence="2">NEAU-A11</strain>
    </source>
</reference>
<dbReference type="PANTHER" id="PTHR30157:SF0">
    <property type="entry name" value="NADPH-DEPENDENT FERRIC-CHELATE REDUCTASE"/>
    <property type="match status" value="1"/>
</dbReference>
<dbReference type="InterPro" id="IPR007037">
    <property type="entry name" value="SIP_rossman_dom"/>
</dbReference>
<evidence type="ECO:0000259" key="1">
    <source>
        <dbReference type="PROSITE" id="PS51384"/>
    </source>
</evidence>
<proteinExistence type="predicted"/>
<dbReference type="GO" id="GO:0016491">
    <property type="term" value="F:oxidoreductase activity"/>
    <property type="evidence" value="ECO:0007669"/>
    <property type="project" value="InterPro"/>
</dbReference>
<dbReference type="AlphaFoldDB" id="A0A931G0V4"/>
<gene>
    <name evidence="2" type="ORF">I4J89_37675</name>
</gene>
<dbReference type="Proteomes" id="UP000598146">
    <property type="component" value="Unassembled WGS sequence"/>
</dbReference>
<dbReference type="RefSeq" id="WP_196418960.1">
    <property type="nucleotide sequence ID" value="NZ_JADQTO010000025.1"/>
</dbReference>
<evidence type="ECO:0000313" key="3">
    <source>
        <dbReference type="Proteomes" id="UP000598146"/>
    </source>
</evidence>
<dbReference type="EMBL" id="JADQTO010000025">
    <property type="protein sequence ID" value="MBG0567193.1"/>
    <property type="molecule type" value="Genomic_DNA"/>
</dbReference>
<name>A0A931G0V4_9ACTN</name>
<dbReference type="Pfam" id="PF04954">
    <property type="entry name" value="SIP"/>
    <property type="match status" value="1"/>
</dbReference>